<sequence length="212" mass="22669">MPLIRTRAGINEKLGGPTPAEEKLLAACLAGKPCVLGNEVPPKGTPDPQIHIRADVLRYLITGGCDAHPVADWGVDLRAARITGDLDLKLATAQGVTGLIRCRFDQPIRALQSKLQLFNLNNSVFPALNAQGAKVTGDVFLRNITAEANVTVNGAIIGGQLDCEGARFNATSGTERALNAQGMQVREAFLLSGREHYKRCHRLDRGTGQHSG</sequence>
<dbReference type="OrthoDB" id="6865449at2"/>
<proteinExistence type="predicted"/>
<dbReference type="AlphaFoldDB" id="A0A640VX75"/>
<accession>A0A640VX75</accession>
<dbReference type="RefSeq" id="WP_159979333.1">
    <property type="nucleotide sequence ID" value="NZ_BLIV01000006.1"/>
</dbReference>
<gene>
    <name evidence="1" type="ORF">So717_32880</name>
</gene>
<name>A0A640VX75_9RHOB</name>
<organism evidence="1 2">
    <name type="scientific">Roseobacter cerasinus</name>
    <dbReference type="NCBI Taxonomy" id="2602289"/>
    <lineage>
        <taxon>Bacteria</taxon>
        <taxon>Pseudomonadati</taxon>
        <taxon>Pseudomonadota</taxon>
        <taxon>Alphaproteobacteria</taxon>
        <taxon>Rhodobacterales</taxon>
        <taxon>Roseobacteraceae</taxon>
        <taxon>Roseobacter</taxon>
    </lineage>
</organism>
<evidence type="ECO:0000313" key="2">
    <source>
        <dbReference type="Proteomes" id="UP000436522"/>
    </source>
</evidence>
<evidence type="ECO:0000313" key="1">
    <source>
        <dbReference type="EMBL" id="GFE51535.1"/>
    </source>
</evidence>
<dbReference type="Proteomes" id="UP000436522">
    <property type="component" value="Unassembled WGS sequence"/>
</dbReference>
<keyword evidence="2" id="KW-1185">Reference proteome</keyword>
<dbReference type="EMBL" id="BLIV01000006">
    <property type="protein sequence ID" value="GFE51535.1"/>
    <property type="molecule type" value="Genomic_DNA"/>
</dbReference>
<reference evidence="1 2" key="1">
    <citation type="submission" date="2019-12" db="EMBL/GenBank/DDBJ databases">
        <title>Roseobacter cerasinus sp. nov., isolated from seawater around aquaculture.</title>
        <authorList>
            <person name="Muramatsu S."/>
            <person name="Takabe Y."/>
            <person name="Mori K."/>
            <person name="Takaichi S."/>
            <person name="Hanada S."/>
        </authorList>
    </citation>
    <scope>NUCLEOTIDE SEQUENCE [LARGE SCALE GENOMIC DNA]</scope>
    <source>
        <strain evidence="1 2">AI77</strain>
    </source>
</reference>
<comment type="caution">
    <text evidence="1">The sequence shown here is derived from an EMBL/GenBank/DDBJ whole genome shotgun (WGS) entry which is preliminary data.</text>
</comment>
<protein>
    <submittedName>
        <fullName evidence="1">Uncharacterized protein</fullName>
    </submittedName>
</protein>